<feature type="region of interest" description="Disordered" evidence="1">
    <location>
        <begin position="97"/>
        <end position="124"/>
    </location>
</feature>
<dbReference type="GO" id="GO:0016491">
    <property type="term" value="F:oxidoreductase activity"/>
    <property type="evidence" value="ECO:0007669"/>
    <property type="project" value="UniProtKB-KW"/>
</dbReference>
<keyword evidence="3" id="KW-0560">Oxidoreductase</keyword>
<dbReference type="InterPro" id="IPR023753">
    <property type="entry name" value="FAD/NAD-binding_dom"/>
</dbReference>
<dbReference type="SUPFAM" id="SSF51905">
    <property type="entry name" value="FAD/NAD(P)-binding domain"/>
    <property type="match status" value="1"/>
</dbReference>
<evidence type="ECO:0000259" key="2">
    <source>
        <dbReference type="Pfam" id="PF07992"/>
    </source>
</evidence>
<proteinExistence type="predicted"/>
<dbReference type="Pfam" id="PF07992">
    <property type="entry name" value="Pyr_redox_2"/>
    <property type="match status" value="1"/>
</dbReference>
<dbReference type="Proteomes" id="UP000310719">
    <property type="component" value="Chromosome"/>
</dbReference>
<dbReference type="PRINTS" id="PR00469">
    <property type="entry name" value="PNDRDTASEII"/>
</dbReference>
<evidence type="ECO:0000313" key="3">
    <source>
        <dbReference type="EMBL" id="VTP65081.1"/>
    </source>
</evidence>
<dbReference type="EMBL" id="LR590464">
    <property type="protein sequence ID" value="VTP65081.1"/>
    <property type="molecule type" value="Genomic_DNA"/>
</dbReference>
<gene>
    <name evidence="3" type="primary">ahpF_2</name>
    <name evidence="3" type="ORF">NCTC13032_01831</name>
</gene>
<dbReference type="EC" id="1.8.1.-" evidence="3"/>
<dbReference type="AlphaFoldDB" id="A0A4U9HNX3"/>
<dbReference type="Gene3D" id="3.50.50.60">
    <property type="entry name" value="FAD/NAD(P)-binding domain"/>
    <property type="match status" value="2"/>
</dbReference>
<evidence type="ECO:0000256" key="1">
    <source>
        <dbReference type="SAM" id="MobiDB-lite"/>
    </source>
</evidence>
<accession>A0A4U9HNX3</accession>
<organism evidence="3 4">
    <name type="scientific">Leclercia adecarboxylata</name>
    <dbReference type="NCBI Taxonomy" id="83655"/>
    <lineage>
        <taxon>Bacteria</taxon>
        <taxon>Pseudomonadati</taxon>
        <taxon>Pseudomonadota</taxon>
        <taxon>Gammaproteobacteria</taxon>
        <taxon>Enterobacterales</taxon>
        <taxon>Enterobacteriaceae</taxon>
        <taxon>Leclercia</taxon>
    </lineage>
</organism>
<feature type="compositionally biased region" description="Basic and acidic residues" evidence="1">
    <location>
        <begin position="98"/>
        <end position="117"/>
    </location>
</feature>
<sequence>MRSLKNVDIILNAQTTEVKGDGSKVTGLEYRDRVSGDVHSVALAGIFVQIGLLPNTTWLEGAIERNRMGEIIIDAKCETSVKGVFCGGRLHHRTVQTDYHRDRRRGESLPERLRSSDSHQSIRT</sequence>
<protein>
    <submittedName>
        <fullName evidence="3">Alkyl hydroperoxide reductase subunit F</fullName>
        <ecNumber evidence="3">1.8.1.-</ecNumber>
    </submittedName>
</protein>
<dbReference type="InterPro" id="IPR036188">
    <property type="entry name" value="FAD/NAD-bd_sf"/>
</dbReference>
<evidence type="ECO:0000313" key="4">
    <source>
        <dbReference type="Proteomes" id="UP000310719"/>
    </source>
</evidence>
<reference evidence="3 4" key="1">
    <citation type="submission" date="2019-05" db="EMBL/GenBank/DDBJ databases">
        <authorList>
            <consortium name="Pathogen Informatics"/>
        </authorList>
    </citation>
    <scope>NUCLEOTIDE SEQUENCE [LARGE SCALE GENOMIC DNA]</scope>
    <source>
        <strain evidence="3 4">NCTC13032</strain>
    </source>
</reference>
<dbReference type="PRINTS" id="PR00368">
    <property type="entry name" value="FADPNR"/>
</dbReference>
<name>A0A4U9HNX3_9ENTR</name>
<feature type="domain" description="FAD/NAD(P)-binding" evidence="2">
    <location>
        <begin position="5"/>
        <end position="88"/>
    </location>
</feature>